<dbReference type="AlphaFoldDB" id="A0A1G9XV55"/>
<evidence type="ECO:0000313" key="3">
    <source>
        <dbReference type="EMBL" id="SDN00712.1"/>
    </source>
</evidence>
<feature type="transmembrane region" description="Helical" evidence="1">
    <location>
        <begin position="50"/>
        <end position="69"/>
    </location>
</feature>
<gene>
    <name evidence="3" type="ORF">SAMN04488090_4769</name>
</gene>
<dbReference type="SMART" id="SM00100">
    <property type="entry name" value="cNMP"/>
    <property type="match status" value="1"/>
</dbReference>
<dbReference type="SUPFAM" id="SSF103473">
    <property type="entry name" value="MFS general substrate transporter"/>
    <property type="match status" value="1"/>
</dbReference>
<dbReference type="Gene3D" id="2.60.120.10">
    <property type="entry name" value="Jelly Rolls"/>
    <property type="match status" value="1"/>
</dbReference>
<dbReference type="EMBL" id="FNGS01000011">
    <property type="protein sequence ID" value="SDN00712.1"/>
    <property type="molecule type" value="Genomic_DNA"/>
</dbReference>
<dbReference type="Gene3D" id="1.25.10.10">
    <property type="entry name" value="Leucine-rich Repeat Variant"/>
    <property type="match status" value="2"/>
</dbReference>
<dbReference type="PROSITE" id="PS50042">
    <property type="entry name" value="CNMP_BINDING_3"/>
    <property type="match status" value="1"/>
</dbReference>
<dbReference type="PANTHER" id="PTHR24567">
    <property type="entry name" value="CRP FAMILY TRANSCRIPTIONAL REGULATORY PROTEIN"/>
    <property type="match status" value="1"/>
</dbReference>
<feature type="transmembrane region" description="Helical" evidence="1">
    <location>
        <begin position="108"/>
        <end position="131"/>
    </location>
</feature>
<keyword evidence="1" id="KW-0812">Transmembrane</keyword>
<dbReference type="SUPFAM" id="SSF48371">
    <property type="entry name" value="ARM repeat"/>
    <property type="match status" value="1"/>
</dbReference>
<evidence type="ECO:0000313" key="4">
    <source>
        <dbReference type="Proteomes" id="UP000198901"/>
    </source>
</evidence>
<dbReference type="InterPro" id="IPR018488">
    <property type="entry name" value="cNMP-bd_CS"/>
</dbReference>
<sequence>MRFQRYLGIRPHEARTVWLFFLHHFLIGIGTIQVYVAANTILLENEPETSLPFAYMASALILVLAGKVYAHFEHHLGLGNLSVRILWTVALLTAMVILLVWLGHSVAAAISIMVGYRLIYLLTSLEFWGVSAVVFDTRQGKRLFSVISSGDMPAKALGAVLTALVHAHADLITLLFISLLAFLGSLYSLNRIVRSHAVEVRGEHTHHGREASRWLRKLFGGSELVFFLSLGIVAIAVFMARVEFSFFMDVKHRFHDQADVIKYVSFLLAATYLVAMIGKLIFSGRALDRLGVRRSLLLLPAVAVPGLIIAAYARTEGVPEARMMAISCGLYLVLEVLRKTLFDPVFLVLFQPLSPHQRLQGHTLVKALYEPLGLGFAGLLLWLTAHSDGVISWIWVAFPVAALALYRKAYVFYMHTLREALALRFLAGEQVAFPSELKTAVHRDFQSQKPERVLTAVDWLLHQDPGYLQRKGPELLVKNASQPVRLRLLDVLTAIPDETLNILLTDSDSRVKEKAAECLARTENRARTEALLTEGEPPVRRGAIRGALQKNPDDALAKRSLEQFARSAEPAERIVALGILGGQKGYSEFIERSLSDEDGAVRTAAIEAAGSSANPLYAVSLAPLLGHPTLGRAGLAGLRQIGEGSLPAAIGRWTPEASASFRIALARLCGSVRSPESRQVLVKLVADPDRNVREAALWALGHLARETEGQASFIALLDEEMELAGFLQESTGRISGAEWQNTIRYELERIQKRVLSLLSLLHDPETITNARLGLTHPSRERRANSLEILENLVSRPVYLFLRDLAEPSMRPVTDDFNGRAALIRRILTDGRTIFSDWTVSVALRHWTPDAGEPALFIRYTDASDALLREGAARAALLLRDQACQLFRELEASHPQLTTMSHAVASETISPAEMVWMLKNTPLFASTPENVLASIIPILKVTEIHEGGNVFRKGDPGDSLFVVFSGEVGIYDNDVLLAEMGKGELFGELALLDAEPRSATVTALSDATLFRLNQDDFYDLMEERPEVLRNIMRVLCSRIRKQNDALTGSASERVE</sequence>
<feature type="transmembrane region" description="Helical" evidence="1">
    <location>
        <begin position="260"/>
        <end position="282"/>
    </location>
</feature>
<evidence type="ECO:0000256" key="1">
    <source>
        <dbReference type="SAM" id="Phobius"/>
    </source>
</evidence>
<proteinExistence type="predicted"/>
<dbReference type="InterPro" id="IPR000595">
    <property type="entry name" value="cNMP-bd_dom"/>
</dbReference>
<dbReference type="InterPro" id="IPR011989">
    <property type="entry name" value="ARM-like"/>
</dbReference>
<feature type="transmembrane region" description="Helical" evidence="1">
    <location>
        <begin position="81"/>
        <end position="102"/>
    </location>
</feature>
<dbReference type="Pfam" id="PF13646">
    <property type="entry name" value="HEAT_2"/>
    <property type="match status" value="1"/>
</dbReference>
<dbReference type="InterPro" id="IPR016024">
    <property type="entry name" value="ARM-type_fold"/>
</dbReference>
<reference evidence="3 4" key="1">
    <citation type="submission" date="2016-10" db="EMBL/GenBank/DDBJ databases">
        <authorList>
            <person name="de Groot N.N."/>
        </authorList>
    </citation>
    <scope>NUCLEOTIDE SEQUENCE [LARGE SCALE GENOMIC DNA]</scope>
    <source>
        <strain evidence="3 4">DSM 21668</strain>
    </source>
</reference>
<dbReference type="PRINTS" id="PR00103">
    <property type="entry name" value="CAMPKINASE"/>
</dbReference>
<dbReference type="InterPro" id="IPR036259">
    <property type="entry name" value="MFS_trans_sf"/>
</dbReference>
<dbReference type="RefSeq" id="WP_093208632.1">
    <property type="nucleotide sequence ID" value="NZ_FNGS01000011.1"/>
</dbReference>
<dbReference type="STRING" id="563176.SAMN04488090_4769"/>
<dbReference type="GO" id="GO:0003700">
    <property type="term" value="F:DNA-binding transcription factor activity"/>
    <property type="evidence" value="ECO:0007669"/>
    <property type="project" value="TreeGrafter"/>
</dbReference>
<dbReference type="InterPro" id="IPR014710">
    <property type="entry name" value="RmlC-like_jellyroll"/>
</dbReference>
<feature type="transmembrane region" description="Helical" evidence="1">
    <location>
        <begin position="294"/>
        <end position="315"/>
    </location>
</feature>
<evidence type="ECO:0000259" key="2">
    <source>
        <dbReference type="PROSITE" id="PS50042"/>
    </source>
</evidence>
<organism evidence="3 4">
    <name type="scientific">Siphonobacter aquaeclarae</name>
    <dbReference type="NCBI Taxonomy" id="563176"/>
    <lineage>
        <taxon>Bacteria</taxon>
        <taxon>Pseudomonadati</taxon>
        <taxon>Bacteroidota</taxon>
        <taxon>Cytophagia</taxon>
        <taxon>Cytophagales</taxon>
        <taxon>Cytophagaceae</taxon>
        <taxon>Siphonobacter</taxon>
    </lineage>
</organism>
<dbReference type="CDD" id="cd00038">
    <property type="entry name" value="CAP_ED"/>
    <property type="match status" value="1"/>
</dbReference>
<dbReference type="PANTHER" id="PTHR24567:SF74">
    <property type="entry name" value="HTH-TYPE TRANSCRIPTIONAL REGULATOR ARCR"/>
    <property type="match status" value="1"/>
</dbReference>
<feature type="transmembrane region" description="Helical" evidence="1">
    <location>
        <begin position="16"/>
        <end position="38"/>
    </location>
</feature>
<keyword evidence="1" id="KW-1133">Transmembrane helix</keyword>
<dbReference type="CDD" id="cd06174">
    <property type="entry name" value="MFS"/>
    <property type="match status" value="1"/>
</dbReference>
<dbReference type="Proteomes" id="UP000198901">
    <property type="component" value="Unassembled WGS sequence"/>
</dbReference>
<protein>
    <submittedName>
        <fullName evidence="3">HEAT repeat-containing protein</fullName>
    </submittedName>
</protein>
<dbReference type="SUPFAM" id="SSF51206">
    <property type="entry name" value="cAMP-binding domain-like"/>
    <property type="match status" value="1"/>
</dbReference>
<feature type="transmembrane region" description="Helical" evidence="1">
    <location>
        <begin position="143"/>
        <end position="165"/>
    </location>
</feature>
<dbReference type="GO" id="GO:0005829">
    <property type="term" value="C:cytosol"/>
    <property type="evidence" value="ECO:0007669"/>
    <property type="project" value="TreeGrafter"/>
</dbReference>
<dbReference type="Pfam" id="PF00027">
    <property type="entry name" value="cNMP_binding"/>
    <property type="match status" value="1"/>
</dbReference>
<keyword evidence="4" id="KW-1185">Reference proteome</keyword>
<feature type="transmembrane region" description="Helical" evidence="1">
    <location>
        <begin position="218"/>
        <end position="240"/>
    </location>
</feature>
<accession>A0A1G9XV55</accession>
<dbReference type="InterPro" id="IPR050397">
    <property type="entry name" value="Env_Response_Regulators"/>
</dbReference>
<name>A0A1G9XV55_9BACT</name>
<keyword evidence="1" id="KW-0472">Membrane</keyword>
<dbReference type="PROSITE" id="PS00889">
    <property type="entry name" value="CNMP_BINDING_2"/>
    <property type="match status" value="1"/>
</dbReference>
<feature type="transmembrane region" description="Helical" evidence="1">
    <location>
        <begin position="171"/>
        <end position="189"/>
    </location>
</feature>
<dbReference type="OrthoDB" id="9810708at2"/>
<dbReference type="InterPro" id="IPR018490">
    <property type="entry name" value="cNMP-bd_dom_sf"/>
</dbReference>
<feature type="domain" description="Cyclic nucleotide-binding" evidence="2">
    <location>
        <begin position="922"/>
        <end position="1037"/>
    </location>
</feature>